<feature type="compositionally biased region" description="Polar residues" evidence="1">
    <location>
        <begin position="649"/>
        <end position="676"/>
    </location>
</feature>
<feature type="compositionally biased region" description="Acidic residues" evidence="1">
    <location>
        <begin position="934"/>
        <end position="946"/>
    </location>
</feature>
<name>A0A6A6UPQ5_9PEZI</name>
<gene>
    <name evidence="2" type="ORF">BT63DRAFT_368139</name>
</gene>
<accession>A0A6A6UPQ5</accession>
<feature type="region of interest" description="Disordered" evidence="1">
    <location>
        <begin position="996"/>
        <end position="1038"/>
    </location>
</feature>
<organism evidence="2 3">
    <name type="scientific">Microthyrium microscopicum</name>
    <dbReference type="NCBI Taxonomy" id="703497"/>
    <lineage>
        <taxon>Eukaryota</taxon>
        <taxon>Fungi</taxon>
        <taxon>Dikarya</taxon>
        <taxon>Ascomycota</taxon>
        <taxon>Pezizomycotina</taxon>
        <taxon>Dothideomycetes</taxon>
        <taxon>Dothideomycetes incertae sedis</taxon>
        <taxon>Microthyriales</taxon>
        <taxon>Microthyriaceae</taxon>
        <taxon>Microthyrium</taxon>
    </lineage>
</organism>
<dbReference type="PANTHER" id="PTHR37542:SF2">
    <property type="entry name" value="PROTEIN KINASE DOMAIN-CONTAINING PROTEIN"/>
    <property type="match status" value="1"/>
</dbReference>
<dbReference type="EMBL" id="MU004231">
    <property type="protein sequence ID" value="KAF2673760.1"/>
    <property type="molecule type" value="Genomic_DNA"/>
</dbReference>
<evidence type="ECO:0000313" key="2">
    <source>
        <dbReference type="EMBL" id="KAF2673760.1"/>
    </source>
</evidence>
<dbReference type="Proteomes" id="UP000799302">
    <property type="component" value="Unassembled WGS sequence"/>
</dbReference>
<reference evidence="2" key="1">
    <citation type="journal article" date="2020" name="Stud. Mycol.">
        <title>101 Dothideomycetes genomes: a test case for predicting lifestyles and emergence of pathogens.</title>
        <authorList>
            <person name="Haridas S."/>
            <person name="Albert R."/>
            <person name="Binder M."/>
            <person name="Bloem J."/>
            <person name="Labutti K."/>
            <person name="Salamov A."/>
            <person name="Andreopoulos B."/>
            <person name="Baker S."/>
            <person name="Barry K."/>
            <person name="Bills G."/>
            <person name="Bluhm B."/>
            <person name="Cannon C."/>
            <person name="Castanera R."/>
            <person name="Culley D."/>
            <person name="Daum C."/>
            <person name="Ezra D."/>
            <person name="Gonzalez J."/>
            <person name="Henrissat B."/>
            <person name="Kuo A."/>
            <person name="Liang C."/>
            <person name="Lipzen A."/>
            <person name="Lutzoni F."/>
            <person name="Magnuson J."/>
            <person name="Mondo S."/>
            <person name="Nolan M."/>
            <person name="Ohm R."/>
            <person name="Pangilinan J."/>
            <person name="Park H.-J."/>
            <person name="Ramirez L."/>
            <person name="Alfaro M."/>
            <person name="Sun H."/>
            <person name="Tritt A."/>
            <person name="Yoshinaga Y."/>
            <person name="Zwiers L.-H."/>
            <person name="Turgeon B."/>
            <person name="Goodwin S."/>
            <person name="Spatafora J."/>
            <person name="Crous P."/>
            <person name="Grigoriev I."/>
        </authorList>
    </citation>
    <scope>NUCLEOTIDE SEQUENCE</scope>
    <source>
        <strain evidence="2">CBS 115976</strain>
    </source>
</reference>
<feature type="region of interest" description="Disordered" evidence="1">
    <location>
        <begin position="931"/>
        <end position="962"/>
    </location>
</feature>
<feature type="region of interest" description="Disordered" evidence="1">
    <location>
        <begin position="1258"/>
        <end position="1284"/>
    </location>
</feature>
<evidence type="ECO:0000256" key="1">
    <source>
        <dbReference type="SAM" id="MobiDB-lite"/>
    </source>
</evidence>
<feature type="region of interest" description="Disordered" evidence="1">
    <location>
        <begin position="641"/>
        <end position="679"/>
    </location>
</feature>
<feature type="compositionally biased region" description="Polar residues" evidence="1">
    <location>
        <begin position="1263"/>
        <end position="1278"/>
    </location>
</feature>
<sequence>METIGGLQRRLTRLYTDTKQSCEAVTKTEKVSNLPELLALHLEFRIQRERLSAWGLEWSDDNASSEGSIDEAVAEAGVTEPVGEVLQNIHTVLEEAERISSAGSGATHQMIGSEKTRIRRDNQVVRWSIEDRERYEQLAKDLRDSIDLLYDLSKTRRAFREGTYPTKGKQEQEREASPPLPPPTKALLYGTPAFSESADTLVNPTRASTTKTASSLELPTRLDPTLLELPAEQPPPYDRIGATLPVRVIAYLKQPTYPSSSSNVEESVVRIPVLVEFAPFDPAYRATGVAIPNGRLNALLSFYGRASMAFDEHVGGNLSCLGFFEDTSNPRFGLVYELPKSVLGSMSASQPEQAKVEPTNLFKLLKSSSKAAHPTSKNLPPSPPLEDRFRMAFNLVYAFKRMHSEERFTHKNVHSANVIFFPHPVDQGTHIASQEDWGHGYKHDVRTPYITSFDLFTEFALERPDSTPGMNIYRNTEDPFISRQTCGTCSNEECKCFPYRFDIHGLALILLEVGLWLPIADLYKPKYTLSDLKKRVEGIWLKRLRSKSGSLYAEVVRDMLLQASTDMTEESQRNSYQEWMSKLARCCQIDNHAKSPEDSLLGSLVLPPQAMRQQRSWSPKQSTFGGSIRNSQATQIPFAIHESDEEDPSQTSKLFQSNRTRSMSVPDNTKNTSVPSGNDKLLKAANTIQRAWRSRQDRVSFQEYRRKVSVIQTQWRKRTSKLSKRGSNINSQVSNSIVIESEVVKSTTTAEHTFVHIEHPVVPTSRPKLRVHNVKLQPEVLQKWHSEYQPGLEKIVMRALRHSPESCSIEIHMVGETPVTAKPTVFVTCSSISKVRSALARKWTCDPAILDVKIRRGKIRRSKATKPKHNQVPHRSMANDTEQMPLNPYHQQRPLCGASIGAFTNKHLPPVSFGGVVDVDGELYGMTVHHLLDDPSDDEEDDESVYEDATAGALRSSGRRTNYDELENMMTGFGENPTLQRFPTDSMFPFEISDDEEEFSDDEDNDTGYSSDESSSEDTDDSGTQGDIGGIIAGSRPDIRVTQPALDDVEDEFFPCPEDRDEDHLDSHELGHVYASSGIKRWNRKGVLHEIDWALLKLNKDRLQPCNLIQGGKRYCRKRSDVRDVSSRLVEPVNRGGYQPDEDEFPTQVAKSEQLSNLSVHCFGRTSGLQGGVIGNAMASVRIYKRRSFSRSWFVMGDFGVGGDSGAWVIDNDDGRVCGHVLAWCSRNSIAYICPADVLLDDMKRTLNADRIGLPGDVESMSKRGTNTSTRLLRSPQSDESEELSDLARLNMGEPPSALLRSRLNGSAVSPRLEMLGLYGQQIAR</sequence>
<proteinExistence type="predicted"/>
<feature type="region of interest" description="Disordered" evidence="1">
    <location>
        <begin position="160"/>
        <end position="184"/>
    </location>
</feature>
<evidence type="ECO:0008006" key="4">
    <source>
        <dbReference type="Google" id="ProtNLM"/>
    </source>
</evidence>
<keyword evidence="3" id="KW-1185">Reference proteome</keyword>
<evidence type="ECO:0000313" key="3">
    <source>
        <dbReference type="Proteomes" id="UP000799302"/>
    </source>
</evidence>
<protein>
    <recommendedName>
        <fullName evidence="4">Protein kinase domain-containing protein</fullName>
    </recommendedName>
</protein>
<dbReference type="OrthoDB" id="5418235at2759"/>
<dbReference type="PANTHER" id="PTHR37542">
    <property type="entry name" value="HELO DOMAIN-CONTAINING PROTEIN-RELATED"/>
    <property type="match status" value="1"/>
</dbReference>
<feature type="compositionally biased region" description="Acidic residues" evidence="1">
    <location>
        <begin position="996"/>
        <end position="1006"/>
    </location>
</feature>